<reference evidence="2" key="1">
    <citation type="submission" date="2014-05" db="EMBL/GenBank/DDBJ databases">
        <title>The transcriptome of the halophilic microalga Tetraselmis sp. GSL018 isolated from the Great Salt Lake, Utah.</title>
        <authorList>
            <person name="Jinkerson R.E."/>
            <person name="D'Adamo S."/>
            <person name="Posewitz M.C."/>
        </authorList>
    </citation>
    <scope>NUCLEOTIDE SEQUENCE</scope>
    <source>
        <strain evidence="2">GSL018</strain>
    </source>
</reference>
<dbReference type="EMBL" id="GBEZ01013586">
    <property type="protein sequence ID" value="JAC72413.1"/>
    <property type="molecule type" value="Transcribed_RNA"/>
</dbReference>
<accession>A0A061RK83</accession>
<evidence type="ECO:0000256" key="1">
    <source>
        <dbReference type="SAM" id="MobiDB-lite"/>
    </source>
</evidence>
<dbReference type="AlphaFoldDB" id="A0A061RK83"/>
<feature type="non-terminal residue" evidence="2">
    <location>
        <position position="1"/>
    </location>
</feature>
<evidence type="ECO:0000313" key="2">
    <source>
        <dbReference type="EMBL" id="JAC72413.1"/>
    </source>
</evidence>
<name>A0A061RK83_9CHLO</name>
<gene>
    <name evidence="2" type="ORF">TSPGSL018_31396</name>
</gene>
<organism evidence="2">
    <name type="scientific">Tetraselmis sp. GSL018</name>
    <dbReference type="NCBI Taxonomy" id="582737"/>
    <lineage>
        <taxon>Eukaryota</taxon>
        <taxon>Viridiplantae</taxon>
        <taxon>Chlorophyta</taxon>
        <taxon>core chlorophytes</taxon>
        <taxon>Chlorodendrophyceae</taxon>
        <taxon>Chlorodendrales</taxon>
        <taxon>Chlorodendraceae</taxon>
        <taxon>Tetraselmis</taxon>
    </lineage>
</organism>
<protein>
    <submittedName>
        <fullName evidence="2">Uncharacterized protein</fullName>
    </submittedName>
</protein>
<feature type="region of interest" description="Disordered" evidence="1">
    <location>
        <begin position="33"/>
        <end position="72"/>
    </location>
</feature>
<feature type="compositionally biased region" description="Basic and acidic residues" evidence="1">
    <location>
        <begin position="34"/>
        <end position="46"/>
    </location>
</feature>
<proteinExistence type="predicted"/>
<sequence length="72" mass="7911">SCCSNVRKSSLIYGILDALEENIRSLRATMISNDDVHPSEVGRNSEEDSLSVPGGRPKEPPLDSKVATWLRL</sequence>